<evidence type="ECO:0000313" key="2">
    <source>
        <dbReference type="Proteomes" id="UP000245391"/>
    </source>
</evidence>
<protein>
    <recommendedName>
        <fullName evidence="3">DUF3829 domain-containing protein</fullName>
    </recommendedName>
</protein>
<accession>A0A317EYI2</accession>
<name>A0A317EYI2_9SPHI</name>
<keyword evidence="2" id="KW-1185">Reference proteome</keyword>
<dbReference type="Pfam" id="PF12889">
    <property type="entry name" value="DUF3829"/>
    <property type="match status" value="1"/>
</dbReference>
<proteinExistence type="predicted"/>
<dbReference type="Proteomes" id="UP000245391">
    <property type="component" value="Unassembled WGS sequence"/>
</dbReference>
<evidence type="ECO:0000313" key="1">
    <source>
        <dbReference type="EMBL" id="PWS30739.1"/>
    </source>
</evidence>
<dbReference type="InterPro" id="IPR024291">
    <property type="entry name" value="DUF3829"/>
</dbReference>
<sequence length="351" mass="40490">MRVFHLDRVYFTANSFSKLLVAYCNIYYFSPNIPYTKYYKQIKIMKKMGFLLAMLCALASCNLKQSKEKDDGTLKYDSPEFSEKFNSYISVTNYYSTSDKGSSWDETLTKFYDQLGTPEKKKIQKEDVYFGNFMWGIDQSVKVAEANAEKAPKLGDADKNLIAFSKEIISASAILQQLESYYKGKSYLDDKYAKANNLYNEFIAKQAKVDSLYIVLRKSMAGIKENRDNYFVELNKKEGRLVRYHMLLSMRYAKAAFSQIGNKELGPNFKTNYDKLTLSVDELNKLSADDGALEKSNITLKSTFGNYLGYLTSIKGSFRMLMDVKDDTKREEILKKLDSDFAEMIDDYNRI</sequence>
<organism evidence="1 2">
    <name type="scientific">Pedobacter paludis</name>
    <dbReference type="NCBI Taxonomy" id="2203212"/>
    <lineage>
        <taxon>Bacteria</taxon>
        <taxon>Pseudomonadati</taxon>
        <taxon>Bacteroidota</taxon>
        <taxon>Sphingobacteriia</taxon>
        <taxon>Sphingobacteriales</taxon>
        <taxon>Sphingobacteriaceae</taxon>
        <taxon>Pedobacter</taxon>
    </lineage>
</organism>
<dbReference type="AlphaFoldDB" id="A0A317EYI2"/>
<comment type="caution">
    <text evidence="1">The sequence shown here is derived from an EMBL/GenBank/DDBJ whole genome shotgun (WGS) entry which is preliminary data.</text>
</comment>
<gene>
    <name evidence="1" type="ORF">DF947_17595</name>
</gene>
<evidence type="ECO:0008006" key="3">
    <source>
        <dbReference type="Google" id="ProtNLM"/>
    </source>
</evidence>
<reference evidence="2" key="1">
    <citation type="submission" date="2018-05" db="EMBL/GenBank/DDBJ databases">
        <title>Pedobacter paludis sp. nov., isolated from wetland soil.</title>
        <authorList>
            <person name="Zhang Y."/>
        </authorList>
    </citation>
    <scope>NUCLEOTIDE SEQUENCE [LARGE SCALE GENOMIC DNA]</scope>
    <source>
        <strain evidence="2">R-8</strain>
    </source>
</reference>
<dbReference type="EMBL" id="QGNY01000006">
    <property type="protein sequence ID" value="PWS30739.1"/>
    <property type="molecule type" value="Genomic_DNA"/>
</dbReference>